<dbReference type="EMBL" id="CAJPIN010050971">
    <property type="protein sequence ID" value="CAG2066154.1"/>
    <property type="molecule type" value="Genomic_DNA"/>
</dbReference>
<proteinExistence type="predicted"/>
<dbReference type="Proteomes" id="UP001153148">
    <property type="component" value="Unassembled WGS sequence"/>
</dbReference>
<feature type="non-terminal residue" evidence="2">
    <location>
        <position position="179"/>
    </location>
</feature>
<reference evidence="2" key="1">
    <citation type="submission" date="2021-03" db="EMBL/GenBank/DDBJ databases">
        <authorList>
            <person name="Tran Van P."/>
        </authorList>
    </citation>
    <scope>NUCLEOTIDE SEQUENCE</scope>
</reference>
<evidence type="ECO:0000313" key="2">
    <source>
        <dbReference type="EMBL" id="CAG2066154.1"/>
    </source>
</evidence>
<comment type="caution">
    <text evidence="2">The sequence shown here is derived from an EMBL/GenBank/DDBJ whole genome shotgun (WGS) entry which is preliminary data.</text>
</comment>
<protein>
    <submittedName>
        <fullName evidence="2">Uncharacterized protein</fullName>
    </submittedName>
</protein>
<organism evidence="2 3">
    <name type="scientific">Timema podura</name>
    <name type="common">Walking stick</name>
    <dbReference type="NCBI Taxonomy" id="61482"/>
    <lineage>
        <taxon>Eukaryota</taxon>
        <taxon>Metazoa</taxon>
        <taxon>Ecdysozoa</taxon>
        <taxon>Arthropoda</taxon>
        <taxon>Hexapoda</taxon>
        <taxon>Insecta</taxon>
        <taxon>Pterygota</taxon>
        <taxon>Neoptera</taxon>
        <taxon>Polyneoptera</taxon>
        <taxon>Phasmatodea</taxon>
        <taxon>Timematodea</taxon>
        <taxon>Timematoidea</taxon>
        <taxon>Timematidae</taxon>
        <taxon>Timema</taxon>
    </lineage>
</organism>
<evidence type="ECO:0000313" key="3">
    <source>
        <dbReference type="Proteomes" id="UP001153148"/>
    </source>
</evidence>
<accession>A0ABN7PKT2</accession>
<gene>
    <name evidence="2" type="ORF">TPAB3V08_LOCUS13097</name>
</gene>
<sequence length="179" mass="19267">MPLPGMPTSEQDKHLLTSLMFCLGEWCMKVPTKVLLVSNGGTCLLLTVSKVLTQLMVGLPDSADKSSHSGGLFQPDLVHDFDPNILLDNLRETATPPAGRRTSHETGGSPAHHTHTPHCGQAVRLAARMVLMHLLNHLGHFPMGIGAARLSSMVVEHDDVPGLLMDELSAEVFSAPNIQ</sequence>
<keyword evidence="3" id="KW-1185">Reference proteome</keyword>
<evidence type="ECO:0000256" key="1">
    <source>
        <dbReference type="SAM" id="MobiDB-lite"/>
    </source>
</evidence>
<feature type="region of interest" description="Disordered" evidence="1">
    <location>
        <begin position="94"/>
        <end position="117"/>
    </location>
</feature>
<name>A0ABN7PKT2_TIMPD</name>